<dbReference type="PhylomeDB" id="A0A0D2X500"/>
<evidence type="ECO:0000256" key="3">
    <source>
        <dbReference type="ARBA" id="ARBA00022980"/>
    </source>
</evidence>
<reference evidence="10" key="1">
    <citation type="submission" date="2011-02" db="EMBL/GenBank/DDBJ databases">
        <title>The Genome Sequence of Capsaspora owczarzaki ATCC 30864.</title>
        <authorList>
            <person name="Russ C."/>
            <person name="Cuomo C."/>
            <person name="Burger G."/>
            <person name="Gray M.W."/>
            <person name="Holland P.W.H."/>
            <person name="King N."/>
            <person name="Lang F.B.F."/>
            <person name="Roger A.J."/>
            <person name="Ruiz-Trillo I."/>
            <person name="Young S.K."/>
            <person name="Zeng Q."/>
            <person name="Gargeya S."/>
            <person name="Alvarado L."/>
            <person name="Berlin A."/>
            <person name="Chapman S.B."/>
            <person name="Chen Z."/>
            <person name="Freedman E."/>
            <person name="Gellesch M."/>
            <person name="Goldberg J."/>
            <person name="Griggs A."/>
            <person name="Gujja S."/>
            <person name="Heilman E."/>
            <person name="Heiman D."/>
            <person name="Howarth C."/>
            <person name="Mehta T."/>
            <person name="Neiman D."/>
            <person name="Pearson M."/>
            <person name="Roberts A."/>
            <person name="Saif S."/>
            <person name="Shea T."/>
            <person name="Shenoy N."/>
            <person name="Sisk P."/>
            <person name="Stolte C."/>
            <person name="Sykes S."/>
            <person name="White J."/>
            <person name="Yandava C."/>
            <person name="Haas B."/>
            <person name="Nusbaum C."/>
            <person name="Birren B."/>
        </authorList>
    </citation>
    <scope>NUCLEOTIDE SEQUENCE</scope>
    <source>
        <strain evidence="10">ATCC 30864</strain>
    </source>
</reference>
<dbReference type="SUPFAM" id="SSF52833">
    <property type="entry name" value="Thioredoxin-like"/>
    <property type="match status" value="1"/>
</dbReference>
<proteinExistence type="inferred from homology"/>
<evidence type="ECO:0000256" key="4">
    <source>
        <dbReference type="ARBA" id="ARBA00023128"/>
    </source>
</evidence>
<feature type="compositionally biased region" description="Low complexity" evidence="7">
    <location>
        <begin position="244"/>
        <end position="266"/>
    </location>
</feature>
<evidence type="ECO:0000259" key="8">
    <source>
        <dbReference type="SMART" id="SM00916"/>
    </source>
</evidence>
<dbReference type="EMBL" id="KE346372">
    <property type="protein sequence ID" value="KJE96944.1"/>
    <property type="molecule type" value="Genomic_DNA"/>
</dbReference>
<keyword evidence="5" id="KW-0687">Ribonucleoprotein</keyword>
<keyword evidence="4" id="KW-0496">Mitochondrion</keyword>
<keyword evidence="10" id="KW-1185">Reference proteome</keyword>
<protein>
    <recommendedName>
        <fullName evidence="6">Large ribosomal subunit protein mL43</fullName>
    </recommendedName>
</protein>
<feature type="region of interest" description="Disordered" evidence="7">
    <location>
        <begin position="244"/>
        <end position="281"/>
    </location>
</feature>
<evidence type="ECO:0000313" key="10">
    <source>
        <dbReference type="Proteomes" id="UP000008743"/>
    </source>
</evidence>
<evidence type="ECO:0000256" key="6">
    <source>
        <dbReference type="ARBA" id="ARBA00035188"/>
    </source>
</evidence>
<dbReference type="RefSeq" id="XP_004343912.1">
    <property type="nucleotide sequence ID" value="XM_004343862.2"/>
</dbReference>
<dbReference type="GO" id="GO:0032543">
    <property type="term" value="P:mitochondrial translation"/>
    <property type="evidence" value="ECO:0007669"/>
    <property type="project" value="InterPro"/>
</dbReference>
<dbReference type="GO" id="GO:0005762">
    <property type="term" value="C:mitochondrial large ribosomal subunit"/>
    <property type="evidence" value="ECO:0007669"/>
    <property type="project" value="TreeGrafter"/>
</dbReference>
<dbReference type="Pfam" id="PF05047">
    <property type="entry name" value="L51_S25_CI-B8"/>
    <property type="match status" value="1"/>
</dbReference>
<dbReference type="InParanoid" id="A0A0D2X500"/>
<evidence type="ECO:0000256" key="2">
    <source>
        <dbReference type="ARBA" id="ARBA00006073"/>
    </source>
</evidence>
<dbReference type="InterPro" id="IPR039927">
    <property type="entry name" value="Ribosomal_mL43"/>
</dbReference>
<dbReference type="Gene3D" id="3.40.30.10">
    <property type="entry name" value="Glutaredoxin"/>
    <property type="match status" value="1"/>
</dbReference>
<accession>A0A0D2X500</accession>
<dbReference type="PANTHER" id="PTHR21396">
    <property type="entry name" value="39S RIBOSOMAL PROTEIN L43"/>
    <property type="match status" value="1"/>
</dbReference>
<evidence type="ECO:0000256" key="7">
    <source>
        <dbReference type="SAM" id="MobiDB-lite"/>
    </source>
</evidence>
<dbReference type="AlphaFoldDB" id="A0A0D2X500"/>
<comment type="similarity">
    <text evidence="2">Belongs to the mitochondrion-specific ribosomal protein mL43 family.</text>
</comment>
<evidence type="ECO:0000313" key="9">
    <source>
        <dbReference type="EMBL" id="KJE96944.1"/>
    </source>
</evidence>
<dbReference type="STRING" id="595528.A0A0D2X500"/>
<gene>
    <name evidence="9" type="ORF">CAOG_007188</name>
</gene>
<dbReference type="PANTHER" id="PTHR21396:SF2">
    <property type="entry name" value="LARGE RIBOSOMAL SUBUNIT PROTEIN ML43"/>
    <property type="match status" value="1"/>
</dbReference>
<sequence>MASVAMSTVGVGRYIPQLRKLTLHYCRNSPSSIGMREYIDRNVVKLAQDNPAIVIQVLQRKGKHPYIEADFLAGASRTVGARNLTANEVEQSVERLRGLLGRKNIHLFNRQSTQNPSVQGTWQPFLNRLAFQPLEAVGRLDRVRTFARNPHTKSQMPSRLQRDIMLGQGEETEKLLIAERAAYDADPNLIKRQYPEGGFGTITSTFSSDRPLRRTLPAYIVKATGMESPSPVRSPAQIQELLAKARASAGSAKPAAPAAAKPAGGADPKKAPAKPPAAGKR</sequence>
<dbReference type="GO" id="GO:0003735">
    <property type="term" value="F:structural constituent of ribosome"/>
    <property type="evidence" value="ECO:0007669"/>
    <property type="project" value="InterPro"/>
</dbReference>
<dbReference type="SMART" id="SM00916">
    <property type="entry name" value="L51_S25_CI-B8"/>
    <property type="match status" value="1"/>
</dbReference>
<evidence type="ECO:0000256" key="1">
    <source>
        <dbReference type="ARBA" id="ARBA00004173"/>
    </source>
</evidence>
<dbReference type="Proteomes" id="UP000008743">
    <property type="component" value="Unassembled WGS sequence"/>
</dbReference>
<dbReference type="InterPro" id="IPR036249">
    <property type="entry name" value="Thioredoxin-like_sf"/>
</dbReference>
<dbReference type="OrthoDB" id="88at2759"/>
<dbReference type="InterPro" id="IPR007741">
    <property type="entry name" value="Ribosomal_mL43/mS25/NADH_DH"/>
</dbReference>
<organism evidence="9 10">
    <name type="scientific">Capsaspora owczarzaki (strain ATCC 30864)</name>
    <dbReference type="NCBI Taxonomy" id="595528"/>
    <lineage>
        <taxon>Eukaryota</taxon>
        <taxon>Filasterea</taxon>
        <taxon>Capsaspora</taxon>
    </lineage>
</organism>
<name>A0A0D2X500_CAPO3</name>
<keyword evidence="3" id="KW-0689">Ribosomal protein</keyword>
<comment type="subcellular location">
    <subcellularLocation>
        <location evidence="1">Mitochondrion</location>
    </subcellularLocation>
</comment>
<feature type="domain" description="Ribosomal protein/NADH dehydrogenase" evidence="8">
    <location>
        <begin position="27"/>
        <end position="100"/>
    </location>
</feature>
<evidence type="ECO:0000256" key="5">
    <source>
        <dbReference type="ARBA" id="ARBA00023274"/>
    </source>
</evidence>
<dbReference type="eggNOG" id="KOG3445">
    <property type="taxonomic scope" value="Eukaryota"/>
</dbReference>